<accession>A0ABV7GUB4</accession>
<dbReference type="Proteomes" id="UP001595632">
    <property type="component" value="Unassembled WGS sequence"/>
</dbReference>
<organism evidence="1 2">
    <name type="scientific">Psychromarinibacter halotolerans</name>
    <dbReference type="NCBI Taxonomy" id="1775175"/>
    <lineage>
        <taxon>Bacteria</taxon>
        <taxon>Pseudomonadati</taxon>
        <taxon>Pseudomonadota</taxon>
        <taxon>Alphaproteobacteria</taxon>
        <taxon>Rhodobacterales</taxon>
        <taxon>Paracoccaceae</taxon>
        <taxon>Psychromarinibacter</taxon>
    </lineage>
</organism>
<keyword evidence="2" id="KW-1185">Reference proteome</keyword>
<reference evidence="2" key="1">
    <citation type="journal article" date="2019" name="Int. J. Syst. Evol. Microbiol.">
        <title>The Global Catalogue of Microorganisms (GCM) 10K type strain sequencing project: providing services to taxonomists for standard genome sequencing and annotation.</title>
        <authorList>
            <consortium name="The Broad Institute Genomics Platform"/>
            <consortium name="The Broad Institute Genome Sequencing Center for Infectious Disease"/>
            <person name="Wu L."/>
            <person name="Ma J."/>
        </authorList>
    </citation>
    <scope>NUCLEOTIDE SEQUENCE [LARGE SCALE GENOMIC DNA]</scope>
    <source>
        <strain evidence="2">KCTC 52366</strain>
    </source>
</reference>
<gene>
    <name evidence="1" type="ORF">ACFOGP_13775</name>
</gene>
<protein>
    <submittedName>
        <fullName evidence="1">Uncharacterized protein</fullName>
    </submittedName>
</protein>
<dbReference type="EMBL" id="JBHRTB010000010">
    <property type="protein sequence ID" value="MFC3143785.1"/>
    <property type="molecule type" value="Genomic_DNA"/>
</dbReference>
<dbReference type="RefSeq" id="WP_275631059.1">
    <property type="nucleotide sequence ID" value="NZ_JARGYD010000001.1"/>
</dbReference>
<proteinExistence type="predicted"/>
<evidence type="ECO:0000313" key="1">
    <source>
        <dbReference type="EMBL" id="MFC3143785.1"/>
    </source>
</evidence>
<comment type="caution">
    <text evidence="1">The sequence shown here is derived from an EMBL/GenBank/DDBJ whole genome shotgun (WGS) entry which is preliminary data.</text>
</comment>
<evidence type="ECO:0000313" key="2">
    <source>
        <dbReference type="Proteomes" id="UP001595632"/>
    </source>
</evidence>
<sequence length="271" mass="29645">MDAKPLSFESSLLFGAPVSADATRLVEDLTTIFEAHDLPSKRIDTRDPSYLLFDCGEIQVLLAACDRPLEVSHFLDAARPPAAMLPETQILARLTSHTHSITVLVAERPGLDLPQCDMRDETKEALCWQVTEYLNEAEDAALVFWCENDTLYAGEEFKRAGLFGIAQLPTLDTGIDAIRAAEQRVDEKHGIEARAMTYIQTQIVQGAHRPTENVSMLDRVSAELERVAPPALAAMEMAKRNGQAMMRGATMACSTAAAGICTMPLILQAIS</sequence>
<name>A0ABV7GUB4_9RHOB</name>